<keyword evidence="2" id="KW-1185">Reference proteome</keyword>
<evidence type="ECO:0000313" key="2">
    <source>
        <dbReference type="Proteomes" id="UP001140066"/>
    </source>
</evidence>
<accession>A0ACC1KB72</accession>
<comment type="caution">
    <text evidence="1">The sequence shown here is derived from an EMBL/GenBank/DDBJ whole genome shotgun (WGS) entry which is preliminary data.</text>
</comment>
<evidence type="ECO:0000313" key="1">
    <source>
        <dbReference type="EMBL" id="KAJ2780308.1"/>
    </source>
</evidence>
<sequence length="577" mass="62466">MDERLLFPKAACVEIISTEYAFYTAYMAPIVEDRDHVGCILENEFGIATTEADRLVVQALCGIVAGRAALLAGAMLAALVKGRSAVALSGVLLDVNQKLRAEAVDTMHELLGDADVEVLLQNRGAEALGAAINAATQLNLLNEISRELDVDDGDLEAVAQDVLHYVNGGLHAKTQGPASWVSYVHSDITQDIRTAIKNEAMSLGMAIDTQAGRLRISSIKFASGQRDTINKQVFFLRKDAKTAGQLFEDIATRLAGFVNTHQLEGMLPLGVNIDRPVAETSKLGGRVADNVDCGLFRNVDIAQALGAAILKLHLPVKVTSVTNCVVSTLVTAQHRFSNTRVALTLNHGINASYYELCENLEKFQDLAGSMAVNTELARYGEDSKALKLTRWDNRLDRESINTGTHTFEKLVADKYLGEIVRNLITDFMDAQLIFSKDSDASVMGEPYSFFTSYMATMEDHSDDLTELSDLLRAGFNIKASVVDCQIVRALCQIVTMRAAKLVGAAVAGIVCRASDGQKDGVVVSISGQLTEMNQPYVRCTTETAKRLLSNMGRKEPTFNVLGEDGYTIGAALAAFSK</sequence>
<organism evidence="1 2">
    <name type="scientific">Coemansia linderi</name>
    <dbReference type="NCBI Taxonomy" id="2663919"/>
    <lineage>
        <taxon>Eukaryota</taxon>
        <taxon>Fungi</taxon>
        <taxon>Fungi incertae sedis</taxon>
        <taxon>Zoopagomycota</taxon>
        <taxon>Kickxellomycotina</taxon>
        <taxon>Kickxellomycetes</taxon>
        <taxon>Kickxellales</taxon>
        <taxon>Kickxellaceae</taxon>
        <taxon>Coemansia</taxon>
    </lineage>
</organism>
<protein>
    <submittedName>
        <fullName evidence="1">Uncharacterized protein</fullName>
    </submittedName>
</protein>
<proteinExistence type="predicted"/>
<dbReference type="Proteomes" id="UP001140066">
    <property type="component" value="Unassembled WGS sequence"/>
</dbReference>
<reference evidence="1" key="1">
    <citation type="submission" date="2022-07" db="EMBL/GenBank/DDBJ databases">
        <title>Phylogenomic reconstructions and comparative analyses of Kickxellomycotina fungi.</title>
        <authorList>
            <person name="Reynolds N.K."/>
            <person name="Stajich J.E."/>
            <person name="Barry K."/>
            <person name="Grigoriev I.V."/>
            <person name="Crous P."/>
            <person name="Smith M.E."/>
        </authorList>
    </citation>
    <scope>NUCLEOTIDE SEQUENCE</scope>
    <source>
        <strain evidence="1">BCRC 34191</strain>
    </source>
</reference>
<dbReference type="EMBL" id="JANBUK010001501">
    <property type="protein sequence ID" value="KAJ2780308.1"/>
    <property type="molecule type" value="Genomic_DNA"/>
</dbReference>
<name>A0ACC1KB72_9FUNG</name>
<gene>
    <name evidence="1" type="ORF">GGI18_003833</name>
</gene>